<reference evidence="2" key="1">
    <citation type="submission" date="2019-02" db="EMBL/GenBank/DDBJ databases">
        <authorList>
            <consortium name="Genoscope - CEA"/>
            <person name="William W."/>
        </authorList>
    </citation>
    <scope>NUCLEOTIDE SEQUENCE [LARGE SCALE GENOMIC DNA]</scope>
    <source>
        <strain evidence="2">YSy11</strain>
    </source>
</reference>
<evidence type="ECO:0000256" key="1">
    <source>
        <dbReference type="SAM" id="MobiDB-lite"/>
    </source>
</evidence>
<accession>A0A653E614</accession>
<feature type="region of interest" description="Disordered" evidence="1">
    <location>
        <begin position="24"/>
        <end position="47"/>
    </location>
</feature>
<dbReference type="EMBL" id="LR215729">
    <property type="protein sequence ID" value="VEV97551.1"/>
    <property type="molecule type" value="Genomic_DNA"/>
</dbReference>
<feature type="compositionally biased region" description="Basic and acidic residues" evidence="1">
    <location>
        <begin position="29"/>
        <end position="38"/>
    </location>
</feature>
<dbReference type="AlphaFoldDB" id="A0A653E614"/>
<sequence>MQRRLRPDTGRTGCHGLCKSQPCTGRQRSLGDRARQESGDESGQNPVRTTALLPRLIKAKSVRGLALVATAPLLGVPSTARRKSRRCELLYAGGWNPRSGFRHDGLTLLRGQAVDWRITQDSKAKPRQAQHRNDGNPVGGSILRHRKTPVVSFSLLEDGIRAAASVMTAYRYYAVELLIGGVRKIQKPHRARCNIAMTETPLGVPSSGTENRTVWVSARWRMESAQRLPS</sequence>
<proteinExistence type="predicted"/>
<feature type="region of interest" description="Disordered" evidence="1">
    <location>
        <begin position="122"/>
        <end position="141"/>
    </location>
</feature>
<evidence type="ECO:0000313" key="2">
    <source>
        <dbReference type="EMBL" id="VEV97551.1"/>
    </source>
</evidence>
<name>A0A653E614_9PSED</name>
<protein>
    <submittedName>
        <fullName evidence="2">Uncharacterized protein</fullName>
    </submittedName>
</protein>
<gene>
    <name evidence="2" type="ORF">PMYSY11_2506</name>
</gene>
<organism evidence="2">
    <name type="scientific">Pseudomonas marincola</name>
    <dbReference type="NCBI Taxonomy" id="437900"/>
    <lineage>
        <taxon>Bacteria</taxon>
        <taxon>Pseudomonadati</taxon>
        <taxon>Pseudomonadota</taxon>
        <taxon>Gammaproteobacteria</taxon>
        <taxon>Pseudomonadales</taxon>
        <taxon>Pseudomonadaceae</taxon>
        <taxon>Pseudomonas</taxon>
    </lineage>
</organism>